<dbReference type="Proteomes" id="UP000199310">
    <property type="component" value="Unassembled WGS sequence"/>
</dbReference>
<evidence type="ECO:0000313" key="2">
    <source>
        <dbReference type="Proteomes" id="UP000199310"/>
    </source>
</evidence>
<keyword evidence="2" id="KW-1185">Reference proteome</keyword>
<name>A0A1I0S7P1_9BACT</name>
<accession>A0A1I0S7P1</accession>
<evidence type="ECO:0000313" key="1">
    <source>
        <dbReference type="EMBL" id="SEW50448.1"/>
    </source>
</evidence>
<organism evidence="1 2">
    <name type="scientific">Chitinophaga arvensicola</name>
    <dbReference type="NCBI Taxonomy" id="29529"/>
    <lineage>
        <taxon>Bacteria</taxon>
        <taxon>Pseudomonadati</taxon>
        <taxon>Bacteroidota</taxon>
        <taxon>Chitinophagia</taxon>
        <taxon>Chitinophagales</taxon>
        <taxon>Chitinophagaceae</taxon>
        <taxon>Chitinophaga</taxon>
    </lineage>
</organism>
<dbReference type="EMBL" id="FOJG01000002">
    <property type="protein sequence ID" value="SEW50448.1"/>
    <property type="molecule type" value="Genomic_DNA"/>
</dbReference>
<reference evidence="2" key="1">
    <citation type="submission" date="2016-10" db="EMBL/GenBank/DDBJ databases">
        <authorList>
            <person name="Varghese N."/>
            <person name="Submissions S."/>
        </authorList>
    </citation>
    <scope>NUCLEOTIDE SEQUENCE [LARGE SCALE GENOMIC DNA]</scope>
    <source>
        <strain evidence="2">DSM 3695</strain>
    </source>
</reference>
<gene>
    <name evidence="1" type="ORF">SAMN04488122_3816</name>
</gene>
<protein>
    <submittedName>
        <fullName evidence="1">Uncharacterized protein</fullName>
    </submittedName>
</protein>
<sequence length="12" mass="1470">MIRSQMLYSVEL</sequence>
<proteinExistence type="predicted"/>